<dbReference type="InterPro" id="IPR036691">
    <property type="entry name" value="Endo/exonu/phosph_ase_sf"/>
</dbReference>
<gene>
    <name evidence="3" type="primary">Inpp5j</name>
    <name evidence="3" type="ORF">Anas_03417</name>
</gene>
<protein>
    <submittedName>
        <fullName evidence="3">Phosphatidylinositol 4,5-bisphosphate 5-phosphatase A</fullName>
    </submittedName>
</protein>
<comment type="similarity">
    <text evidence="1">Belongs to the inositol 1,4,5-trisphosphate 5-phosphatase type II family.</text>
</comment>
<dbReference type="Pfam" id="PF22669">
    <property type="entry name" value="Exo_endo_phos2"/>
    <property type="match status" value="1"/>
</dbReference>
<dbReference type="Gene3D" id="2.60.40.2840">
    <property type="match status" value="1"/>
</dbReference>
<dbReference type="InterPro" id="IPR041611">
    <property type="entry name" value="SKICH"/>
</dbReference>
<dbReference type="SUPFAM" id="SSF56219">
    <property type="entry name" value="DNase I-like"/>
    <property type="match status" value="1"/>
</dbReference>
<dbReference type="OrthoDB" id="62798at2759"/>
<evidence type="ECO:0000259" key="2">
    <source>
        <dbReference type="SMART" id="SM00128"/>
    </source>
</evidence>
<dbReference type="PANTHER" id="PTHR11200">
    <property type="entry name" value="INOSITOL 5-PHOSPHATASE"/>
    <property type="match status" value="1"/>
</dbReference>
<feature type="domain" description="Inositol polyphosphate-related phosphatase" evidence="2">
    <location>
        <begin position="2"/>
        <end position="308"/>
    </location>
</feature>
<dbReference type="Proteomes" id="UP000326759">
    <property type="component" value="Unassembled WGS sequence"/>
</dbReference>
<dbReference type="GO" id="GO:0005886">
    <property type="term" value="C:plasma membrane"/>
    <property type="evidence" value="ECO:0007669"/>
    <property type="project" value="TreeGrafter"/>
</dbReference>
<dbReference type="Pfam" id="PF17751">
    <property type="entry name" value="SKICH"/>
    <property type="match status" value="1"/>
</dbReference>
<evidence type="ECO:0000256" key="1">
    <source>
        <dbReference type="ARBA" id="ARBA00005910"/>
    </source>
</evidence>
<dbReference type="AlphaFoldDB" id="A0A5N5TJ49"/>
<comment type="caution">
    <text evidence="3">The sequence shown here is derived from an EMBL/GenBank/DDBJ whole genome shotgun (WGS) entry which is preliminary data.</text>
</comment>
<dbReference type="GO" id="GO:0004439">
    <property type="term" value="F:phosphatidylinositol-4,5-bisphosphate 5-phosphatase activity"/>
    <property type="evidence" value="ECO:0007669"/>
    <property type="project" value="TreeGrafter"/>
</dbReference>
<dbReference type="InterPro" id="IPR046985">
    <property type="entry name" value="IP5"/>
</dbReference>
<dbReference type="InterPro" id="IPR000300">
    <property type="entry name" value="IPPc"/>
</dbReference>
<dbReference type="Gene3D" id="3.60.10.10">
    <property type="entry name" value="Endonuclease/exonuclease/phosphatase"/>
    <property type="match status" value="1"/>
</dbReference>
<organism evidence="3 4">
    <name type="scientific">Armadillidium nasatum</name>
    <dbReference type="NCBI Taxonomy" id="96803"/>
    <lineage>
        <taxon>Eukaryota</taxon>
        <taxon>Metazoa</taxon>
        <taxon>Ecdysozoa</taxon>
        <taxon>Arthropoda</taxon>
        <taxon>Crustacea</taxon>
        <taxon>Multicrustacea</taxon>
        <taxon>Malacostraca</taxon>
        <taxon>Eumalacostraca</taxon>
        <taxon>Peracarida</taxon>
        <taxon>Isopoda</taxon>
        <taxon>Oniscidea</taxon>
        <taxon>Crinocheta</taxon>
        <taxon>Armadillidiidae</taxon>
        <taxon>Armadillidium</taxon>
    </lineage>
</organism>
<dbReference type="SMART" id="SM00128">
    <property type="entry name" value="IPPc"/>
    <property type="match status" value="1"/>
</dbReference>
<dbReference type="GO" id="GO:0046856">
    <property type="term" value="P:phosphatidylinositol dephosphorylation"/>
    <property type="evidence" value="ECO:0007669"/>
    <property type="project" value="InterPro"/>
</dbReference>
<evidence type="ECO:0000313" key="3">
    <source>
        <dbReference type="EMBL" id="KAB7505470.1"/>
    </source>
</evidence>
<proteinExistence type="inferred from homology"/>
<dbReference type="EMBL" id="SEYY01001220">
    <property type="protein sequence ID" value="KAB7505470.1"/>
    <property type="molecule type" value="Genomic_DNA"/>
</dbReference>
<dbReference type="PANTHER" id="PTHR11200:SF275">
    <property type="entry name" value="LD06095P"/>
    <property type="match status" value="1"/>
</dbReference>
<reference evidence="3 4" key="1">
    <citation type="journal article" date="2019" name="PLoS Biol.">
        <title>Sex chromosomes control vertical transmission of feminizing Wolbachia symbionts in an isopod.</title>
        <authorList>
            <person name="Becking T."/>
            <person name="Chebbi M.A."/>
            <person name="Giraud I."/>
            <person name="Moumen B."/>
            <person name="Laverre T."/>
            <person name="Caubet Y."/>
            <person name="Peccoud J."/>
            <person name="Gilbert C."/>
            <person name="Cordaux R."/>
        </authorList>
    </citation>
    <scope>NUCLEOTIDE SEQUENCE [LARGE SCALE GENOMIC DNA]</scope>
    <source>
        <strain evidence="3">ANa2</strain>
        <tissue evidence="3">Whole body excluding digestive tract and cuticle</tissue>
    </source>
</reference>
<keyword evidence="4" id="KW-1185">Reference proteome</keyword>
<accession>A0A5N5TJ49</accession>
<dbReference type="GO" id="GO:0005737">
    <property type="term" value="C:cytoplasm"/>
    <property type="evidence" value="ECO:0007669"/>
    <property type="project" value="TreeGrafter"/>
</dbReference>
<name>A0A5N5TJ49_9CRUS</name>
<dbReference type="GO" id="GO:0001726">
    <property type="term" value="C:ruffle"/>
    <property type="evidence" value="ECO:0007669"/>
    <property type="project" value="TreeGrafter"/>
</dbReference>
<dbReference type="FunFam" id="3.60.10.10:FF:000060">
    <property type="entry name" value="Uncharacterized protein, isoform C"/>
    <property type="match status" value="1"/>
</dbReference>
<evidence type="ECO:0000313" key="4">
    <source>
        <dbReference type="Proteomes" id="UP000326759"/>
    </source>
</evidence>
<sequence>MDTLRISCITWNIETSWPEQDLEALLGLGEENKSRSNTQFSDFLQEVRSQPQNVVMDALFEEPWTNAFREVLGPYGYVRITGERLQGIVTSIFVLRHHIPHLRNIHTAITRTGLGGFWGNKGAVSVRFSLYGCSICIVNSHLAAHDSGFNERCANYNTIIDETVFPVTPTSHILFHDYVFWLGDLNFRLSGEATAEFISKKIAENDLEWLLQRDELKKAQETEEAFGPLSEATIKFPPTYKYQRNSNNYDLVRRPAWTDRILHQVHVNAYENVRLNIDQLLYESNQDYGQSDHKPVCAKYAIKVFSHHYEKCVTFKPIKEWFIGCPNTIKYTLDADVETSPWDYVAVFKADFTSVHQYVTYSYVPQIENQTNSSEQQRVNRSFQMIFNDELVQLPGLYVLLFYSSKYSCYLGMSDPFPVHRET</sequence>